<keyword evidence="5" id="KW-0808">Transferase</keyword>
<evidence type="ECO:0000259" key="15">
    <source>
        <dbReference type="PROSITE" id="PS50011"/>
    </source>
</evidence>
<dbReference type="GO" id="GO:0005524">
    <property type="term" value="F:ATP binding"/>
    <property type="evidence" value="ECO:0007669"/>
    <property type="project" value="UniProtKB-UniRule"/>
</dbReference>
<evidence type="ECO:0000313" key="17">
    <source>
        <dbReference type="WBParaSite" id="PSAMB.scaffold1930size26589.g15574.t1"/>
    </source>
</evidence>
<keyword evidence="6 12" id="KW-0547">Nucleotide-binding</keyword>
<evidence type="ECO:0000256" key="9">
    <source>
        <dbReference type="ARBA" id="ARBA00022860"/>
    </source>
</evidence>
<dbReference type="FunFam" id="3.30.200.20:FF:000429">
    <property type="entry name" value="Calcium/calmodulin-dependent protein kinase kinase"/>
    <property type="match status" value="1"/>
</dbReference>
<dbReference type="GO" id="GO:0035556">
    <property type="term" value="P:intracellular signal transduction"/>
    <property type="evidence" value="ECO:0007669"/>
    <property type="project" value="TreeGrafter"/>
</dbReference>
<keyword evidence="3" id="KW-0963">Cytoplasm</keyword>
<dbReference type="GO" id="GO:0005516">
    <property type="term" value="F:calmodulin binding"/>
    <property type="evidence" value="ECO:0007669"/>
    <property type="project" value="UniProtKB-KW"/>
</dbReference>
<evidence type="ECO:0000256" key="10">
    <source>
        <dbReference type="ARBA" id="ARBA00047307"/>
    </source>
</evidence>
<keyword evidence="9" id="KW-0112">Calmodulin-binding</keyword>
<dbReference type="Gene3D" id="1.10.510.10">
    <property type="entry name" value="Transferase(Phosphotransferase) domain 1"/>
    <property type="match status" value="1"/>
</dbReference>
<evidence type="ECO:0000256" key="8">
    <source>
        <dbReference type="ARBA" id="ARBA00022840"/>
    </source>
</evidence>
<sequence>MIESPSTTTSAERPEDASSMTPEPLKHVSVGKISLHDTPMVRQQSDTTYQNRRLTRSKAIYEDAAIRPSGMSPNLCRPTRHVHVVDQHVAQSYIQLNQYRLMEEIGMGSYGIVKLAYNEQDKNLYALKVLDKMKLMKKFACFRRPPPRKSKPQQVQRDPLQQVHREIAILKKLSHPNIVKLVEVLDDPSDNYLYMVFEYVERGSVLEVPTNNPLSEEMAWNYFRDIVRGLEYLHFQKIVHRDIKPSNLLLSETGQVKIADFGVSSEFEGLDAFLSGTAGTPAFMAPEALTEDSSFFYSGRAQDIWALGITLYALEHPWVTRGGTCPMPSELDNCHLVTVTDEEIENCVRVIPRLDTLILVKAMGHRRRFGNPFRHSPTSSSLRIRASSQNGAVVPIGRFPAPNIGRLKISESSSDSTVDPVQPLSPQVASVLGRSKLRSLSQVGRLPKSPLTEHTSKS</sequence>
<evidence type="ECO:0000256" key="4">
    <source>
        <dbReference type="ARBA" id="ARBA00022527"/>
    </source>
</evidence>
<dbReference type="PROSITE" id="PS00107">
    <property type="entry name" value="PROTEIN_KINASE_ATP"/>
    <property type="match status" value="1"/>
</dbReference>
<evidence type="ECO:0000313" key="16">
    <source>
        <dbReference type="Proteomes" id="UP000887566"/>
    </source>
</evidence>
<comment type="subcellular location">
    <subcellularLocation>
        <location evidence="1">Cytoplasm</location>
    </subcellularLocation>
</comment>
<name>A0A914VFB9_9BILA</name>
<evidence type="ECO:0000256" key="13">
    <source>
        <dbReference type="RuleBase" id="RU000304"/>
    </source>
</evidence>
<feature type="region of interest" description="Disordered" evidence="14">
    <location>
        <begin position="439"/>
        <end position="458"/>
    </location>
</feature>
<dbReference type="PANTHER" id="PTHR24346:SF77">
    <property type="entry name" value="SERINE THREONINE PROTEIN KINASE"/>
    <property type="match status" value="1"/>
</dbReference>
<accession>A0A914VFB9</accession>
<dbReference type="Pfam" id="PF00069">
    <property type="entry name" value="Pkinase"/>
    <property type="match status" value="1"/>
</dbReference>
<dbReference type="PROSITE" id="PS50011">
    <property type="entry name" value="PROTEIN_KINASE_DOM"/>
    <property type="match status" value="1"/>
</dbReference>
<comment type="catalytic activity">
    <reaction evidence="10">
        <text>L-threonyl-[protein] + ATP = O-phospho-L-threonyl-[protein] + ADP + H(+)</text>
        <dbReference type="Rhea" id="RHEA:46608"/>
        <dbReference type="Rhea" id="RHEA-COMP:11060"/>
        <dbReference type="Rhea" id="RHEA-COMP:11605"/>
        <dbReference type="ChEBI" id="CHEBI:15378"/>
        <dbReference type="ChEBI" id="CHEBI:30013"/>
        <dbReference type="ChEBI" id="CHEBI:30616"/>
        <dbReference type="ChEBI" id="CHEBI:61977"/>
        <dbReference type="ChEBI" id="CHEBI:456216"/>
        <dbReference type="EC" id="2.7.11.17"/>
    </reaction>
</comment>
<organism evidence="16 17">
    <name type="scientific">Plectus sambesii</name>
    <dbReference type="NCBI Taxonomy" id="2011161"/>
    <lineage>
        <taxon>Eukaryota</taxon>
        <taxon>Metazoa</taxon>
        <taxon>Ecdysozoa</taxon>
        <taxon>Nematoda</taxon>
        <taxon>Chromadorea</taxon>
        <taxon>Plectida</taxon>
        <taxon>Plectina</taxon>
        <taxon>Plectoidea</taxon>
        <taxon>Plectidae</taxon>
        <taxon>Plectus</taxon>
    </lineage>
</organism>
<dbReference type="InterPro" id="IPR017441">
    <property type="entry name" value="Protein_kinase_ATP_BS"/>
</dbReference>
<evidence type="ECO:0000256" key="2">
    <source>
        <dbReference type="ARBA" id="ARBA00012434"/>
    </source>
</evidence>
<comment type="similarity">
    <text evidence="13">Belongs to the protein kinase superfamily.</text>
</comment>
<dbReference type="Proteomes" id="UP000887566">
    <property type="component" value="Unplaced"/>
</dbReference>
<evidence type="ECO:0000256" key="7">
    <source>
        <dbReference type="ARBA" id="ARBA00022777"/>
    </source>
</evidence>
<evidence type="ECO:0000256" key="6">
    <source>
        <dbReference type="ARBA" id="ARBA00022741"/>
    </source>
</evidence>
<evidence type="ECO:0000256" key="12">
    <source>
        <dbReference type="PROSITE-ProRule" id="PRU10141"/>
    </source>
</evidence>
<dbReference type="InterPro" id="IPR000719">
    <property type="entry name" value="Prot_kinase_dom"/>
</dbReference>
<dbReference type="Gene3D" id="3.30.200.20">
    <property type="entry name" value="Phosphorylase Kinase, domain 1"/>
    <property type="match status" value="1"/>
</dbReference>
<keyword evidence="7" id="KW-0418">Kinase</keyword>
<dbReference type="InterPro" id="IPR008271">
    <property type="entry name" value="Ser/Thr_kinase_AS"/>
</dbReference>
<keyword evidence="4 13" id="KW-0723">Serine/threonine-protein kinase</keyword>
<dbReference type="InterPro" id="IPR011009">
    <property type="entry name" value="Kinase-like_dom_sf"/>
</dbReference>
<dbReference type="AlphaFoldDB" id="A0A914VFB9"/>
<dbReference type="GO" id="GO:0005737">
    <property type="term" value="C:cytoplasm"/>
    <property type="evidence" value="ECO:0007669"/>
    <property type="project" value="UniProtKB-SubCell"/>
</dbReference>
<comment type="catalytic activity">
    <reaction evidence="11">
        <text>L-seryl-[protein] + ATP = O-phospho-L-seryl-[protein] + ADP + H(+)</text>
        <dbReference type="Rhea" id="RHEA:17989"/>
        <dbReference type="Rhea" id="RHEA-COMP:9863"/>
        <dbReference type="Rhea" id="RHEA-COMP:11604"/>
        <dbReference type="ChEBI" id="CHEBI:15378"/>
        <dbReference type="ChEBI" id="CHEBI:29999"/>
        <dbReference type="ChEBI" id="CHEBI:30616"/>
        <dbReference type="ChEBI" id="CHEBI:83421"/>
        <dbReference type="ChEBI" id="CHEBI:456216"/>
        <dbReference type="EC" id="2.7.11.17"/>
    </reaction>
</comment>
<evidence type="ECO:0000256" key="14">
    <source>
        <dbReference type="SAM" id="MobiDB-lite"/>
    </source>
</evidence>
<feature type="region of interest" description="Disordered" evidence="14">
    <location>
        <begin position="1"/>
        <end position="25"/>
    </location>
</feature>
<protein>
    <recommendedName>
        <fullName evidence="2">calcium/calmodulin-dependent protein kinase</fullName>
        <ecNumber evidence="2">2.7.11.17</ecNumber>
    </recommendedName>
</protein>
<dbReference type="GO" id="GO:0004683">
    <property type="term" value="F:calcium/calmodulin-dependent protein kinase activity"/>
    <property type="evidence" value="ECO:0007669"/>
    <property type="project" value="UniProtKB-EC"/>
</dbReference>
<evidence type="ECO:0000256" key="3">
    <source>
        <dbReference type="ARBA" id="ARBA00022490"/>
    </source>
</evidence>
<dbReference type="SMART" id="SM00220">
    <property type="entry name" value="S_TKc"/>
    <property type="match status" value="1"/>
</dbReference>
<dbReference type="GO" id="GO:0005634">
    <property type="term" value="C:nucleus"/>
    <property type="evidence" value="ECO:0007669"/>
    <property type="project" value="UniProtKB-ARBA"/>
</dbReference>
<reference evidence="17" key="1">
    <citation type="submission" date="2022-11" db="UniProtKB">
        <authorList>
            <consortium name="WormBaseParasite"/>
        </authorList>
    </citation>
    <scope>IDENTIFICATION</scope>
</reference>
<feature type="domain" description="Protein kinase" evidence="15">
    <location>
        <begin position="99"/>
        <end position="458"/>
    </location>
</feature>
<dbReference type="EC" id="2.7.11.17" evidence="2"/>
<evidence type="ECO:0000256" key="5">
    <source>
        <dbReference type="ARBA" id="ARBA00022679"/>
    </source>
</evidence>
<feature type="compositionally biased region" description="Polar residues" evidence="14">
    <location>
        <begin position="1"/>
        <end position="11"/>
    </location>
</feature>
<dbReference type="WBParaSite" id="PSAMB.scaffold1930size26589.g15574.t1">
    <property type="protein sequence ID" value="PSAMB.scaffold1930size26589.g15574.t1"/>
    <property type="gene ID" value="PSAMB.scaffold1930size26589.g15574"/>
</dbReference>
<evidence type="ECO:0000256" key="11">
    <source>
        <dbReference type="ARBA" id="ARBA00047430"/>
    </source>
</evidence>
<keyword evidence="16" id="KW-1185">Reference proteome</keyword>
<dbReference type="SUPFAM" id="SSF56112">
    <property type="entry name" value="Protein kinase-like (PK-like)"/>
    <property type="match status" value="1"/>
</dbReference>
<feature type="binding site" evidence="12">
    <location>
        <position position="128"/>
    </location>
    <ligand>
        <name>ATP</name>
        <dbReference type="ChEBI" id="CHEBI:30616"/>
    </ligand>
</feature>
<dbReference type="PANTHER" id="PTHR24346">
    <property type="entry name" value="MAP/MICROTUBULE AFFINITY-REGULATING KINASE"/>
    <property type="match status" value="1"/>
</dbReference>
<dbReference type="PROSITE" id="PS00108">
    <property type="entry name" value="PROTEIN_KINASE_ST"/>
    <property type="match status" value="1"/>
</dbReference>
<proteinExistence type="inferred from homology"/>
<keyword evidence="8 12" id="KW-0067">ATP-binding</keyword>
<evidence type="ECO:0000256" key="1">
    <source>
        <dbReference type="ARBA" id="ARBA00004496"/>
    </source>
</evidence>